<feature type="region of interest" description="Disordered" evidence="1">
    <location>
        <begin position="677"/>
        <end position="739"/>
    </location>
</feature>
<evidence type="ECO:0000256" key="1">
    <source>
        <dbReference type="SAM" id="MobiDB-lite"/>
    </source>
</evidence>
<accession>A0A699H2G9</accession>
<reference evidence="2" key="1">
    <citation type="journal article" date="2019" name="Sci. Rep.">
        <title>Draft genome of Tanacetum cinerariifolium, the natural source of mosquito coil.</title>
        <authorList>
            <person name="Yamashiro T."/>
            <person name="Shiraishi A."/>
            <person name="Satake H."/>
            <person name="Nakayama K."/>
        </authorList>
    </citation>
    <scope>NUCLEOTIDE SEQUENCE</scope>
</reference>
<feature type="compositionally biased region" description="Low complexity" evidence="1">
    <location>
        <begin position="689"/>
        <end position="702"/>
    </location>
</feature>
<protein>
    <submittedName>
        <fullName evidence="2">Uncharacterized protein</fullName>
    </submittedName>
</protein>
<organism evidence="2">
    <name type="scientific">Tanacetum cinerariifolium</name>
    <name type="common">Dalmatian daisy</name>
    <name type="synonym">Chrysanthemum cinerariifolium</name>
    <dbReference type="NCBI Taxonomy" id="118510"/>
    <lineage>
        <taxon>Eukaryota</taxon>
        <taxon>Viridiplantae</taxon>
        <taxon>Streptophyta</taxon>
        <taxon>Embryophyta</taxon>
        <taxon>Tracheophyta</taxon>
        <taxon>Spermatophyta</taxon>
        <taxon>Magnoliopsida</taxon>
        <taxon>eudicotyledons</taxon>
        <taxon>Gunneridae</taxon>
        <taxon>Pentapetalae</taxon>
        <taxon>asterids</taxon>
        <taxon>campanulids</taxon>
        <taxon>Asterales</taxon>
        <taxon>Asteraceae</taxon>
        <taxon>Asteroideae</taxon>
        <taxon>Anthemideae</taxon>
        <taxon>Anthemidinae</taxon>
        <taxon>Tanacetum</taxon>
    </lineage>
</organism>
<dbReference type="AlphaFoldDB" id="A0A699H2G9"/>
<sequence length="739" mass="85513">MLPMIISIQIPHMLHLERKLFESLGFLVLVRRDCIDSRKFIIYKIRKGCSMWSSKYIVNIDDFMNPLLEGWSIRSIVWSIVLGEGEEDYFLIINLSAKVVQYNLISKTLCEIYDMGSNDTADDYRYGFIPPYTMYDVGYKKLDYKASTTNNILTHLLQKLKVDCMLVIMSRKPNINAQEIQICSLDSPAGLFVNHIRSSFDCDFVSLDPKINLRKYIIKNSFTLGFTEEANKVKILQSCNGLLLCTGSRRHAFDYVYNTSTNLLKIFSEPDYANVESNVYGCARLRLEFDPTKSPYYKVVHAGRTWSDICIQIYSSEKGNWSMCNERFNYLFFLHFDITMYWNNALHWLETKNSQFTHYKLNIKCPDHPIITIIQIPQSLQQGRNLFKSYGNILPMIITLQIPYIFHLEGKLFNSRGCLLLVRRDNFRSSEFTIYEIMKGSSIWSVREDGSFLVINLSGKVVEYNLVSNNLRDMYDMGSNQLTNDYHDGFIPPGFILPFAMYDMRPNQVDHKHEPCGTSKELKEVLEGRGQGELKPSKVLEGACVFTDKWSLNELAYGVPTDGPYQTNPPSPDDIISSIRIDREGQVRHICHEEEIDFLEYQVLTREIKPNLKPLEEIIQENVFCLGGNRDHVLACLCYMHYYVAHFEEFNLAYYMAKQMEWVTRLKRLILPYERNPRKDRGTRRGCHSTSSSSAFDQPSSSHLNDDDDDGNGEGTKRASTPSPIRYVNSLTNEVPQVF</sequence>
<proteinExistence type="predicted"/>
<dbReference type="InterPro" id="IPR055290">
    <property type="entry name" value="At3g26010-like"/>
</dbReference>
<name>A0A699H2G9_TANCI</name>
<comment type="caution">
    <text evidence="2">The sequence shown here is derived from an EMBL/GenBank/DDBJ whole genome shotgun (WGS) entry which is preliminary data.</text>
</comment>
<feature type="compositionally biased region" description="Polar residues" evidence="1">
    <location>
        <begin position="718"/>
        <end position="739"/>
    </location>
</feature>
<evidence type="ECO:0000313" key="2">
    <source>
        <dbReference type="EMBL" id="GEX21630.1"/>
    </source>
</evidence>
<dbReference type="EMBL" id="BKCJ010095720">
    <property type="protein sequence ID" value="GEX21630.1"/>
    <property type="molecule type" value="Genomic_DNA"/>
</dbReference>
<dbReference type="PANTHER" id="PTHR35546">
    <property type="entry name" value="F-BOX PROTEIN INTERACTION DOMAIN PROTEIN-RELATED"/>
    <property type="match status" value="1"/>
</dbReference>
<gene>
    <name evidence="2" type="ORF">Tci_293605</name>
</gene>
<dbReference type="PANTHER" id="PTHR35546:SF130">
    <property type="entry name" value="EXPRESSED PROTEIN"/>
    <property type="match status" value="1"/>
</dbReference>